<organism evidence="1 2">
    <name type="scientific">Dermacentor silvarum</name>
    <name type="common">Tick</name>
    <dbReference type="NCBI Taxonomy" id="543639"/>
    <lineage>
        <taxon>Eukaryota</taxon>
        <taxon>Metazoa</taxon>
        <taxon>Ecdysozoa</taxon>
        <taxon>Arthropoda</taxon>
        <taxon>Chelicerata</taxon>
        <taxon>Arachnida</taxon>
        <taxon>Acari</taxon>
        <taxon>Parasitiformes</taxon>
        <taxon>Ixodida</taxon>
        <taxon>Ixodoidea</taxon>
        <taxon>Ixodidae</taxon>
        <taxon>Rhipicephalinae</taxon>
        <taxon>Dermacentor</taxon>
    </lineage>
</organism>
<comment type="caution">
    <text evidence="1">The sequence shown here is derived from an EMBL/GenBank/DDBJ whole genome shotgun (WGS) entry which is preliminary data.</text>
</comment>
<dbReference type="EMBL" id="CM023475">
    <property type="protein sequence ID" value="KAH7945632.1"/>
    <property type="molecule type" value="Genomic_DNA"/>
</dbReference>
<keyword evidence="2" id="KW-1185">Reference proteome</keyword>
<evidence type="ECO:0000313" key="1">
    <source>
        <dbReference type="EMBL" id="KAH7945632.1"/>
    </source>
</evidence>
<protein>
    <submittedName>
        <fullName evidence="1">Uncharacterized protein</fullName>
    </submittedName>
</protein>
<name>A0ACB8CLB3_DERSI</name>
<evidence type="ECO:0000313" key="2">
    <source>
        <dbReference type="Proteomes" id="UP000821865"/>
    </source>
</evidence>
<reference evidence="1" key="1">
    <citation type="submission" date="2020-05" db="EMBL/GenBank/DDBJ databases">
        <title>Large-scale comparative analyses of tick genomes elucidate their genetic diversity and vector capacities.</title>
        <authorList>
            <person name="Jia N."/>
            <person name="Wang J."/>
            <person name="Shi W."/>
            <person name="Du L."/>
            <person name="Sun Y."/>
            <person name="Zhan W."/>
            <person name="Jiang J."/>
            <person name="Wang Q."/>
            <person name="Zhang B."/>
            <person name="Ji P."/>
            <person name="Sakyi L.B."/>
            <person name="Cui X."/>
            <person name="Yuan T."/>
            <person name="Jiang B."/>
            <person name="Yang W."/>
            <person name="Lam T.T.-Y."/>
            <person name="Chang Q."/>
            <person name="Ding S."/>
            <person name="Wang X."/>
            <person name="Zhu J."/>
            <person name="Ruan X."/>
            <person name="Zhao L."/>
            <person name="Wei J."/>
            <person name="Que T."/>
            <person name="Du C."/>
            <person name="Cheng J."/>
            <person name="Dai P."/>
            <person name="Han X."/>
            <person name="Huang E."/>
            <person name="Gao Y."/>
            <person name="Liu J."/>
            <person name="Shao H."/>
            <person name="Ye R."/>
            <person name="Li L."/>
            <person name="Wei W."/>
            <person name="Wang X."/>
            <person name="Wang C."/>
            <person name="Yang T."/>
            <person name="Huo Q."/>
            <person name="Li W."/>
            <person name="Guo W."/>
            <person name="Chen H."/>
            <person name="Zhou L."/>
            <person name="Ni X."/>
            <person name="Tian J."/>
            <person name="Zhou Y."/>
            <person name="Sheng Y."/>
            <person name="Liu T."/>
            <person name="Pan Y."/>
            <person name="Xia L."/>
            <person name="Li J."/>
            <person name="Zhao F."/>
            <person name="Cao W."/>
        </authorList>
    </citation>
    <scope>NUCLEOTIDE SEQUENCE</scope>
    <source>
        <strain evidence="1">Dsil-2018</strain>
    </source>
</reference>
<sequence>MPSSARPSQERRAVDDERPVEESPEFSILAIRTLFAVVWIAITAVVTFTTEKDHSAPVSYPNCGPLQGVDEVFEERRLHVYYGVPFMRPALLHNRFERLSILQRPWPFLLDARNQRSSCPQPSINVGKMTLYNTNSTEDCLYLNIYLPARKVSESIPKYPIIVFIYGGGYYSGGNSFPFYSGKYLAAHGNTMVVVPNYRLGVFGFLRSSILGLKGNQGLQDVYAALLWVKSNAAAFGGDVHRVTVMGHQVGAAMIGLLHSLNGASELFHRVVMMSGSPYMRHWKEDGKAKAREQEQLMQKLGCRVDPKALLDCLRSTTAKSVLDFATKLKNWKTMFMPNEYEDIRDDASVDLKATAVSRDLIIGTTINEGSYYANLFLEMFSKYDASKLTRVEAIKYLQNVTAGLGFHGYNDLVYYYDQKYKDHSADILFANAIGDIVVNCPMKQFAQDMTSVNTKVFMYVFKHKPSYSTSRLEGAAHLDDVFISLGHALNAPAMNVSEVEKELSREMLRMWARFAANGDPVSLRNVTWPQFTKGEGVYLNIGPEPTLASRYMEGDCDMVARALFN</sequence>
<accession>A0ACB8CLB3</accession>
<proteinExistence type="predicted"/>
<gene>
    <name evidence="1" type="ORF">HPB49_013425</name>
</gene>
<dbReference type="Proteomes" id="UP000821865">
    <property type="component" value="Chromosome 6"/>
</dbReference>